<dbReference type="RefSeq" id="WP_141602101.1">
    <property type="nucleotide sequence ID" value="NZ_JARMSB010000018.1"/>
</dbReference>
<dbReference type="NCBIfam" id="TIGR01023">
    <property type="entry name" value="rpmG_bact"/>
    <property type="match status" value="1"/>
</dbReference>
<dbReference type="Gene3D" id="2.20.28.120">
    <property type="entry name" value="Ribosomal protein L33"/>
    <property type="match status" value="1"/>
</dbReference>
<dbReference type="GO" id="GO:0005840">
    <property type="term" value="C:ribosome"/>
    <property type="evidence" value="ECO:0007669"/>
    <property type="project" value="UniProtKB-KW"/>
</dbReference>
<dbReference type="GO" id="GO:0006412">
    <property type="term" value="P:translation"/>
    <property type="evidence" value="ECO:0007669"/>
    <property type="project" value="UniProtKB-UniRule"/>
</dbReference>
<dbReference type="Proteomes" id="UP000315753">
    <property type="component" value="Unassembled WGS sequence"/>
</dbReference>
<dbReference type="AlphaFoldDB" id="A0A540V315"/>
<dbReference type="EMBL" id="VIGD01000007">
    <property type="protein sequence ID" value="TQE91118.1"/>
    <property type="molecule type" value="Genomic_DNA"/>
</dbReference>
<keyword evidence="7" id="KW-1185">Reference proteome</keyword>
<evidence type="ECO:0000256" key="3">
    <source>
        <dbReference type="ARBA" id="ARBA00023274"/>
    </source>
</evidence>
<accession>A0A540V315</accession>
<dbReference type="SUPFAM" id="SSF57829">
    <property type="entry name" value="Zn-binding ribosomal proteins"/>
    <property type="match status" value="1"/>
</dbReference>
<comment type="similarity">
    <text evidence="1 5">Belongs to the bacterial ribosomal protein bL33 family.</text>
</comment>
<comment type="caution">
    <text evidence="6">The sequence shown here is derived from an EMBL/GenBank/DDBJ whole genome shotgun (WGS) entry which is preliminary data.</text>
</comment>
<dbReference type="NCBIfam" id="NF001764">
    <property type="entry name" value="PRK00504.1"/>
    <property type="match status" value="1"/>
</dbReference>
<organism evidence="6 7">
    <name type="scientific">Ureibacillus terrenus</name>
    <dbReference type="NCBI Taxonomy" id="118246"/>
    <lineage>
        <taxon>Bacteria</taxon>
        <taxon>Bacillati</taxon>
        <taxon>Bacillota</taxon>
        <taxon>Bacilli</taxon>
        <taxon>Bacillales</taxon>
        <taxon>Caryophanaceae</taxon>
        <taxon>Ureibacillus</taxon>
    </lineage>
</organism>
<evidence type="ECO:0000256" key="4">
    <source>
        <dbReference type="ARBA" id="ARBA00035176"/>
    </source>
</evidence>
<dbReference type="InterPro" id="IPR038584">
    <property type="entry name" value="Ribosomal_bL33_sf"/>
</dbReference>
<reference evidence="6 7" key="1">
    <citation type="submission" date="2019-06" db="EMBL/GenBank/DDBJ databases">
        <title>Genome sequence of Ureibacillus terrenus.</title>
        <authorList>
            <person name="Maclea K.S."/>
            <person name="Simoes M."/>
        </authorList>
    </citation>
    <scope>NUCLEOTIDE SEQUENCE [LARGE SCALE GENOMIC DNA]</scope>
    <source>
        <strain evidence="6 7">ATCC BAA-384</strain>
    </source>
</reference>
<evidence type="ECO:0000313" key="6">
    <source>
        <dbReference type="EMBL" id="TQE91118.1"/>
    </source>
</evidence>
<protein>
    <recommendedName>
        <fullName evidence="4 5">Large ribosomal subunit protein bL33</fullName>
    </recommendedName>
</protein>
<dbReference type="OrthoDB" id="9801333at2"/>
<sequence>MILCCAECGSRNYTYPEKDAATRLELKKYCPRCNRHTLHKQTR</sequence>
<evidence type="ECO:0000313" key="7">
    <source>
        <dbReference type="Proteomes" id="UP000315753"/>
    </source>
</evidence>
<keyword evidence="3 5" id="KW-0687">Ribonucleoprotein</keyword>
<dbReference type="InterPro" id="IPR001705">
    <property type="entry name" value="Ribosomal_bL33"/>
</dbReference>
<evidence type="ECO:0000256" key="5">
    <source>
        <dbReference type="HAMAP-Rule" id="MF_00294"/>
    </source>
</evidence>
<dbReference type="InterPro" id="IPR011332">
    <property type="entry name" value="Ribosomal_zn-bd"/>
</dbReference>
<evidence type="ECO:0000256" key="1">
    <source>
        <dbReference type="ARBA" id="ARBA00007596"/>
    </source>
</evidence>
<keyword evidence="2 5" id="KW-0689">Ribosomal protein</keyword>
<evidence type="ECO:0000256" key="2">
    <source>
        <dbReference type="ARBA" id="ARBA00022980"/>
    </source>
</evidence>
<gene>
    <name evidence="5 6" type="primary">rpmG</name>
    <name evidence="6" type="ORF">FKZ59_06810</name>
</gene>
<name>A0A540V315_9BACL</name>
<dbReference type="HAMAP" id="MF_00294">
    <property type="entry name" value="Ribosomal_bL33"/>
    <property type="match status" value="1"/>
</dbReference>
<proteinExistence type="inferred from homology"/>
<dbReference type="Pfam" id="PF00471">
    <property type="entry name" value="Ribosomal_L33"/>
    <property type="match status" value="1"/>
</dbReference>
<dbReference type="GO" id="GO:0003735">
    <property type="term" value="F:structural constituent of ribosome"/>
    <property type="evidence" value="ECO:0007669"/>
    <property type="project" value="InterPro"/>
</dbReference>
<dbReference type="GO" id="GO:1990904">
    <property type="term" value="C:ribonucleoprotein complex"/>
    <property type="evidence" value="ECO:0007669"/>
    <property type="project" value="UniProtKB-KW"/>
</dbReference>
<dbReference type="GO" id="GO:0005737">
    <property type="term" value="C:cytoplasm"/>
    <property type="evidence" value="ECO:0007669"/>
    <property type="project" value="UniProtKB-ARBA"/>
</dbReference>